<gene>
    <name evidence="3" type="ORF">GS634_21515</name>
</gene>
<feature type="transmembrane region" description="Helical" evidence="1">
    <location>
        <begin position="61"/>
        <end position="82"/>
    </location>
</feature>
<evidence type="ECO:0000313" key="3">
    <source>
        <dbReference type="EMBL" id="NOE20717.1"/>
    </source>
</evidence>
<feature type="transmembrane region" description="Helical" evidence="1">
    <location>
        <begin position="168"/>
        <end position="189"/>
    </location>
</feature>
<keyword evidence="1" id="KW-1133">Transmembrane helix</keyword>
<dbReference type="Proteomes" id="UP000597886">
    <property type="component" value="Unassembled WGS sequence"/>
</dbReference>
<dbReference type="EMBL" id="WVRA01000012">
    <property type="protein sequence ID" value="NOE20717.1"/>
    <property type="molecule type" value="Genomic_DNA"/>
</dbReference>
<dbReference type="GO" id="GO:0000271">
    <property type="term" value="P:polysaccharide biosynthetic process"/>
    <property type="evidence" value="ECO:0007669"/>
    <property type="project" value="TreeGrafter"/>
</dbReference>
<feature type="transmembrane region" description="Helical" evidence="1">
    <location>
        <begin position="30"/>
        <end position="49"/>
    </location>
</feature>
<keyword evidence="3" id="KW-0808">Transferase</keyword>
<feature type="transmembrane region" description="Helical" evidence="1">
    <location>
        <begin position="196"/>
        <end position="216"/>
    </location>
</feature>
<dbReference type="Pfam" id="PF01757">
    <property type="entry name" value="Acyl_transf_3"/>
    <property type="match status" value="1"/>
</dbReference>
<sequence>MSEHNVHVISGKPALFIADRSDGRDNNFNLIRIIAASLVLVSHAYPLSLGAEFGQPFESTLHGLSLGLMCVWAFFAISGFFITRSFDRNPSAASFLIARALRLFPALAVVTVITILVAGLLLTQAPPSVFWGEAGSYFIRNILLFKLQYTLPGVFESNPYGAAINGSLWSLSYEVTCYVGVLLCGLLGFLGNKKIFAGLTLLFLCFYTIIVVFIDVNPRIEVLTRLGLPFLSGMVFYIWRRHIPLSWSLLALSAALSFMAWFTPLFLPVFAISLSYAVVFAGYVKIPLLLRYNKLGDYSYGVYIYAFPIQQLVAQSGVVTPVINMAMSFPLSLLCAVLSWHFIEAPAMKLRFPRKAHGQAGTKQVAK</sequence>
<organism evidence="3 4">
    <name type="scientific">Ruegeria atlantica</name>
    <dbReference type="NCBI Taxonomy" id="81569"/>
    <lineage>
        <taxon>Bacteria</taxon>
        <taxon>Pseudomonadati</taxon>
        <taxon>Pseudomonadota</taxon>
        <taxon>Alphaproteobacteria</taxon>
        <taxon>Rhodobacterales</taxon>
        <taxon>Roseobacteraceae</taxon>
        <taxon>Ruegeria</taxon>
    </lineage>
</organism>
<dbReference type="InterPro" id="IPR050879">
    <property type="entry name" value="Acyltransferase_3"/>
</dbReference>
<feature type="transmembrane region" description="Helical" evidence="1">
    <location>
        <begin position="246"/>
        <end position="263"/>
    </location>
</feature>
<evidence type="ECO:0000313" key="4">
    <source>
        <dbReference type="Proteomes" id="UP000597886"/>
    </source>
</evidence>
<dbReference type="AlphaFoldDB" id="A0AA90YX62"/>
<dbReference type="PANTHER" id="PTHR23028:SF53">
    <property type="entry name" value="ACYL_TRANSF_3 DOMAIN-CONTAINING PROTEIN"/>
    <property type="match status" value="1"/>
</dbReference>
<evidence type="ECO:0000256" key="1">
    <source>
        <dbReference type="SAM" id="Phobius"/>
    </source>
</evidence>
<keyword evidence="1" id="KW-0812">Transmembrane</keyword>
<feature type="transmembrane region" description="Helical" evidence="1">
    <location>
        <begin position="302"/>
        <end position="323"/>
    </location>
</feature>
<dbReference type="RefSeq" id="WP_171331834.1">
    <property type="nucleotide sequence ID" value="NZ_WVRA01000012.1"/>
</dbReference>
<protein>
    <submittedName>
        <fullName evidence="3">Acyltransferase family protein</fullName>
    </submittedName>
</protein>
<feature type="transmembrane region" description="Helical" evidence="1">
    <location>
        <begin position="222"/>
        <end position="239"/>
    </location>
</feature>
<name>A0AA90YX62_9RHOB</name>
<dbReference type="GO" id="GO:0016020">
    <property type="term" value="C:membrane"/>
    <property type="evidence" value="ECO:0007669"/>
    <property type="project" value="TreeGrafter"/>
</dbReference>
<feature type="transmembrane region" description="Helical" evidence="1">
    <location>
        <begin position="103"/>
        <end position="122"/>
    </location>
</feature>
<keyword evidence="1" id="KW-0472">Membrane</keyword>
<dbReference type="InterPro" id="IPR002656">
    <property type="entry name" value="Acyl_transf_3_dom"/>
</dbReference>
<evidence type="ECO:0000259" key="2">
    <source>
        <dbReference type="Pfam" id="PF01757"/>
    </source>
</evidence>
<dbReference type="PANTHER" id="PTHR23028">
    <property type="entry name" value="ACETYLTRANSFERASE"/>
    <property type="match status" value="1"/>
</dbReference>
<reference evidence="3" key="1">
    <citation type="submission" date="2019-12" db="EMBL/GenBank/DDBJ databases">
        <title>Ruegeria JWLKs population differentiation of coral mucus and skeleton niches.</title>
        <authorList>
            <person name="Luo D."/>
        </authorList>
    </citation>
    <scope>NUCLEOTIDE SEQUENCE</scope>
    <source>
        <strain evidence="3">HKCCD6181</strain>
    </source>
</reference>
<accession>A0AA90YX62</accession>
<dbReference type="GO" id="GO:0016747">
    <property type="term" value="F:acyltransferase activity, transferring groups other than amino-acyl groups"/>
    <property type="evidence" value="ECO:0007669"/>
    <property type="project" value="InterPro"/>
</dbReference>
<keyword evidence="3" id="KW-0012">Acyltransferase</keyword>
<feature type="transmembrane region" description="Helical" evidence="1">
    <location>
        <begin position="269"/>
        <end position="290"/>
    </location>
</feature>
<comment type="caution">
    <text evidence="3">The sequence shown here is derived from an EMBL/GenBank/DDBJ whole genome shotgun (WGS) entry which is preliminary data.</text>
</comment>
<proteinExistence type="predicted"/>
<feature type="domain" description="Acyltransferase 3" evidence="2">
    <location>
        <begin position="26"/>
        <end position="339"/>
    </location>
</feature>